<dbReference type="EMBL" id="AEXC02001254">
    <property type="protein sequence ID" value="KFH14257.1"/>
    <property type="molecule type" value="Genomic_DNA"/>
</dbReference>
<comment type="caution">
    <text evidence="3">The sequence shown here is derived from an EMBL/GenBank/DDBJ whole genome shotgun (WGS) entry which is preliminary data.</text>
</comment>
<dbReference type="Proteomes" id="UP000028821">
    <property type="component" value="Unassembled WGS sequence"/>
</dbReference>
<evidence type="ECO:0000313" key="3">
    <source>
        <dbReference type="EMBL" id="KFH14257.1"/>
    </source>
</evidence>
<feature type="transmembrane region" description="Helical" evidence="2">
    <location>
        <begin position="134"/>
        <end position="158"/>
    </location>
</feature>
<dbReference type="VEuPathDB" id="ToxoDB:TGMAS_294898"/>
<evidence type="ECO:0000313" key="4">
    <source>
        <dbReference type="Proteomes" id="UP000028821"/>
    </source>
</evidence>
<feature type="compositionally biased region" description="Basic and acidic residues" evidence="1">
    <location>
        <begin position="1"/>
        <end position="24"/>
    </location>
</feature>
<accession>A0A086QNS5</accession>
<feature type="region of interest" description="Disordered" evidence="1">
    <location>
        <begin position="1"/>
        <end position="58"/>
    </location>
</feature>
<protein>
    <submittedName>
        <fullName evidence="3">Tetratricopeptide repeat-containing protein</fullName>
    </submittedName>
</protein>
<evidence type="ECO:0000256" key="1">
    <source>
        <dbReference type="SAM" id="MobiDB-lite"/>
    </source>
</evidence>
<sequence>MNLEGTEKRCFSEDQTPKTQKEVFPHSPHTGGRPASKQRRRQSVTGTRQRKGKTHSEKTACRDGDVCHLLVLPVVYVHPTSSNSLKAAYRRALANEKLRDFDAALEDVKRGLATSPADTDLLKVPVCLFVSRSFALFPLCVAPLFVFLSFSSFSVALLRPRSPYGFQEVVRSLLRC</sequence>
<keyword evidence="2" id="KW-1133">Transmembrane helix</keyword>
<proteinExistence type="predicted"/>
<name>A0A086QNS5_TOXGO</name>
<reference evidence="3 4" key="1">
    <citation type="submission" date="2014-04" db="EMBL/GenBank/DDBJ databases">
        <authorList>
            <person name="Sibley D."/>
            <person name="Venepally P."/>
            <person name="Karamycheva S."/>
            <person name="Hadjithomas M."/>
            <person name="Khan A."/>
            <person name="Brunk B."/>
            <person name="Roos D."/>
            <person name="Caler E."/>
            <person name="Lorenzi H."/>
        </authorList>
    </citation>
    <scope>NUCLEOTIDE SEQUENCE [LARGE SCALE GENOMIC DNA]</scope>
    <source>
        <strain evidence="3 4">MAS</strain>
    </source>
</reference>
<keyword evidence="2" id="KW-0812">Transmembrane</keyword>
<feature type="compositionally biased region" description="Basic residues" evidence="1">
    <location>
        <begin position="36"/>
        <end position="53"/>
    </location>
</feature>
<evidence type="ECO:0000256" key="2">
    <source>
        <dbReference type="SAM" id="Phobius"/>
    </source>
</evidence>
<keyword evidence="2" id="KW-0472">Membrane</keyword>
<dbReference type="AlphaFoldDB" id="A0A086QNS5"/>
<gene>
    <name evidence="3" type="ORF">TGMAS_294898</name>
</gene>
<dbReference type="InterPro" id="IPR011990">
    <property type="entry name" value="TPR-like_helical_dom_sf"/>
</dbReference>
<organism evidence="3 4">
    <name type="scientific">Toxoplasma gondii MAS</name>
    <dbReference type="NCBI Taxonomy" id="943118"/>
    <lineage>
        <taxon>Eukaryota</taxon>
        <taxon>Sar</taxon>
        <taxon>Alveolata</taxon>
        <taxon>Apicomplexa</taxon>
        <taxon>Conoidasida</taxon>
        <taxon>Coccidia</taxon>
        <taxon>Eucoccidiorida</taxon>
        <taxon>Eimeriorina</taxon>
        <taxon>Sarcocystidae</taxon>
        <taxon>Toxoplasma</taxon>
    </lineage>
</organism>
<dbReference type="SUPFAM" id="SSF48452">
    <property type="entry name" value="TPR-like"/>
    <property type="match status" value="1"/>
</dbReference>
<dbReference type="Gene3D" id="1.25.40.10">
    <property type="entry name" value="Tetratricopeptide repeat domain"/>
    <property type="match status" value="1"/>
</dbReference>